<evidence type="ECO:0000256" key="1">
    <source>
        <dbReference type="ARBA" id="ARBA00004123"/>
    </source>
</evidence>
<dbReference type="GO" id="GO:0006974">
    <property type="term" value="P:DNA damage response"/>
    <property type="evidence" value="ECO:0007669"/>
    <property type="project" value="UniProtKB-KW"/>
</dbReference>
<dbReference type="SUPFAM" id="SSF52113">
    <property type="entry name" value="BRCT domain"/>
    <property type="match status" value="2"/>
</dbReference>
<name>A0A835HB57_9MAGN</name>
<dbReference type="PANTHER" id="PTHR23196">
    <property type="entry name" value="PAX TRANSCRIPTION ACTIVATION DOMAIN INTERACTING PROTEIN"/>
    <property type="match status" value="1"/>
</dbReference>
<dbReference type="Pfam" id="PF16589">
    <property type="entry name" value="BRCT_2"/>
    <property type="match status" value="1"/>
</dbReference>
<keyword evidence="6" id="KW-1185">Reference proteome</keyword>
<dbReference type="GO" id="GO:0005634">
    <property type="term" value="C:nucleus"/>
    <property type="evidence" value="ECO:0007669"/>
    <property type="project" value="UniProtKB-SubCell"/>
</dbReference>
<dbReference type="Pfam" id="PF00533">
    <property type="entry name" value="BRCT"/>
    <property type="match status" value="1"/>
</dbReference>
<reference evidence="5 6" key="1">
    <citation type="submission" date="2020-10" db="EMBL/GenBank/DDBJ databases">
        <title>The Coptis chinensis genome and diversification of protoberbering-type alkaloids.</title>
        <authorList>
            <person name="Wang B."/>
            <person name="Shu S."/>
            <person name="Song C."/>
            <person name="Liu Y."/>
        </authorList>
    </citation>
    <scope>NUCLEOTIDE SEQUENCE [LARGE SCALE GENOMIC DNA]</scope>
    <source>
        <strain evidence="5">HL-2020</strain>
        <tissue evidence="5">Leaf</tissue>
    </source>
</reference>
<evidence type="ECO:0000256" key="3">
    <source>
        <dbReference type="ARBA" id="ARBA00023242"/>
    </source>
</evidence>
<organism evidence="5 6">
    <name type="scientific">Coptis chinensis</name>
    <dbReference type="NCBI Taxonomy" id="261450"/>
    <lineage>
        <taxon>Eukaryota</taxon>
        <taxon>Viridiplantae</taxon>
        <taxon>Streptophyta</taxon>
        <taxon>Embryophyta</taxon>
        <taxon>Tracheophyta</taxon>
        <taxon>Spermatophyta</taxon>
        <taxon>Magnoliopsida</taxon>
        <taxon>Ranunculales</taxon>
        <taxon>Ranunculaceae</taxon>
        <taxon>Coptidoideae</taxon>
        <taxon>Coptis</taxon>
    </lineage>
</organism>
<dbReference type="Gene3D" id="3.40.630.30">
    <property type="match status" value="1"/>
</dbReference>
<protein>
    <recommendedName>
        <fullName evidence="4">BRCT domain-containing protein</fullName>
    </recommendedName>
</protein>
<evidence type="ECO:0000256" key="2">
    <source>
        <dbReference type="ARBA" id="ARBA00022763"/>
    </source>
</evidence>
<evidence type="ECO:0000313" key="5">
    <source>
        <dbReference type="EMBL" id="KAF9595077.1"/>
    </source>
</evidence>
<comment type="caution">
    <text evidence="5">The sequence shown here is derived from an EMBL/GenBank/DDBJ whole genome shotgun (WGS) entry which is preliminary data.</text>
</comment>
<dbReference type="PROSITE" id="PS50172">
    <property type="entry name" value="BRCT"/>
    <property type="match status" value="1"/>
</dbReference>
<dbReference type="InterPro" id="IPR001357">
    <property type="entry name" value="BRCT_dom"/>
</dbReference>
<proteinExistence type="predicted"/>
<keyword evidence="2" id="KW-0227">DNA damage</keyword>
<gene>
    <name evidence="5" type="ORF">IFM89_036966</name>
</gene>
<dbReference type="CDD" id="cd17744">
    <property type="entry name" value="BRCT_MDC1_rpt1"/>
    <property type="match status" value="1"/>
</dbReference>
<evidence type="ECO:0000259" key="4">
    <source>
        <dbReference type="PROSITE" id="PS50172"/>
    </source>
</evidence>
<sequence>MAGNNSAWAPLQFPIGNCKVSVEGSSYSCSVTGYNLQIKVDSAAKIKVAVDGERDSSLNGLSFVLVNPKNMDSQRKCLLEEALKIYQKELPTMKFAANTGKESHFLERCVSSGKYCTLLLKLSAGGVFTEVIAALTYQIIPADTQYAEVPLAAVNSNYQHKGFETIAEVDGKGKVRRLPIKADIRKALSFPGGSSLMVSHLSENNSIVSNPSNDLEPNLPEFEGTVDCYGTPNSKLSQDRQVLNEVIPQIGDPRSQLLVEDGCSKDNKKCDGSSPRCGSVEDSKELDSFNVMDSDNLVTEIGAKMDSSGKHCTCSVQSAKRKTWETSCSSIKSKKVKGGHQIDYSTCYLNSEQDEGKNSCYKACSMSTSKDNYCMEVDGSDTLKNRTSKDKSCLDVVPKDALKNSSQAVQTADSRLVCVAENEVHNQEKILPEVQCHRITLMDIANDEKKSFLTKIIGNLGGAITSDGSVSTHVITGKARMTRNFCVALCSGAWVVSTNWLKESSRERIFLDELPFILQDEDYVSKYRLELKDAVLRAKACPRALLKGYDIRLAKHVQPSVNTLSDIVKAAGGNGKMREPLRTIFVACEEDMEEAMLAAKKGIWTFSSDWFMSCIMRQELDMQAPQFTESL</sequence>
<dbReference type="OrthoDB" id="342264at2759"/>
<keyword evidence="3" id="KW-0539">Nucleus</keyword>
<dbReference type="EMBL" id="JADFTS010000008">
    <property type="protein sequence ID" value="KAF9595077.1"/>
    <property type="molecule type" value="Genomic_DNA"/>
</dbReference>
<dbReference type="CDD" id="cd18432">
    <property type="entry name" value="BRCT_PAXIP1_rpt6_like"/>
    <property type="match status" value="1"/>
</dbReference>
<feature type="domain" description="BRCT" evidence="4">
    <location>
        <begin position="439"/>
        <end position="518"/>
    </location>
</feature>
<dbReference type="PANTHER" id="PTHR23196:SF8">
    <property type="entry name" value="N-ACETYLTRANSFERASE"/>
    <property type="match status" value="1"/>
</dbReference>
<evidence type="ECO:0000313" key="6">
    <source>
        <dbReference type="Proteomes" id="UP000631114"/>
    </source>
</evidence>
<dbReference type="Gene3D" id="3.40.50.10190">
    <property type="entry name" value="BRCT domain"/>
    <property type="match status" value="2"/>
</dbReference>
<dbReference type="AlphaFoldDB" id="A0A835HB57"/>
<dbReference type="InterPro" id="IPR051579">
    <property type="entry name" value="DDR_Transcriptional_Reg"/>
</dbReference>
<comment type="subcellular location">
    <subcellularLocation>
        <location evidence="1">Nucleus</location>
    </subcellularLocation>
</comment>
<dbReference type="InterPro" id="IPR036420">
    <property type="entry name" value="BRCT_dom_sf"/>
</dbReference>
<dbReference type="Proteomes" id="UP000631114">
    <property type="component" value="Unassembled WGS sequence"/>
</dbReference>
<accession>A0A835HB57</accession>
<dbReference type="SMART" id="SM00292">
    <property type="entry name" value="BRCT"/>
    <property type="match status" value="2"/>
</dbReference>